<dbReference type="KEGG" id="aaco:K1I37_07860"/>
<evidence type="ECO:0000313" key="2">
    <source>
        <dbReference type="Proteomes" id="UP000829401"/>
    </source>
</evidence>
<accession>A0A9E7D109</accession>
<dbReference type="RefSeq" id="WP_021297097.1">
    <property type="nucleotide sequence ID" value="NZ_AURB01000145.1"/>
</dbReference>
<dbReference type="STRING" id="1356854.N007_10215"/>
<sequence length="107" mass="12052">MRQNVLYRIFVCLSKETNAIDSDVDVRTKSEWKAGLMRMMKAEKSPKRNRMIDQSKRTIIDEETPDDFCYEGGTCRATGASGVTAGDLRTLAANDNPDDLEGEPYKL</sequence>
<organism evidence="1 2">
    <name type="scientific">Alicyclobacillus acidoterrestris (strain ATCC 49025 / DSM 3922 / CIP 106132 / NCIMB 13137 / GD3B)</name>
    <dbReference type="NCBI Taxonomy" id="1356854"/>
    <lineage>
        <taxon>Bacteria</taxon>
        <taxon>Bacillati</taxon>
        <taxon>Bacillota</taxon>
        <taxon>Bacilli</taxon>
        <taxon>Bacillales</taxon>
        <taxon>Alicyclobacillaceae</taxon>
        <taxon>Alicyclobacillus</taxon>
    </lineage>
</organism>
<gene>
    <name evidence="1" type="ORF">K1I37_07860</name>
</gene>
<evidence type="ECO:0000313" key="1">
    <source>
        <dbReference type="EMBL" id="UNO50377.1"/>
    </source>
</evidence>
<accession>T0BW32</accession>
<dbReference type="Proteomes" id="UP000829401">
    <property type="component" value="Chromosome"/>
</dbReference>
<name>T0BW32_ALIAG</name>
<dbReference type="AlphaFoldDB" id="T0BW32"/>
<proteinExistence type="predicted"/>
<keyword evidence="2" id="KW-1185">Reference proteome</keyword>
<protein>
    <submittedName>
        <fullName evidence="1">Uncharacterized protein</fullName>
    </submittedName>
</protein>
<reference evidence="2" key="1">
    <citation type="journal article" date="2022" name="G3 (Bethesda)">
        <title>Unveiling the complete genome sequence of Alicyclobacillus acidoterrestris DSM 3922T, a taint-producing strain.</title>
        <authorList>
            <person name="Leonardo I.C."/>
            <person name="Barreto Crespo M.T."/>
            <person name="Gaspar F.B."/>
        </authorList>
    </citation>
    <scope>NUCLEOTIDE SEQUENCE [LARGE SCALE GENOMIC DNA]</scope>
    <source>
        <strain evidence="2">DSM 3922</strain>
    </source>
</reference>
<dbReference type="EMBL" id="CP080467">
    <property type="protein sequence ID" value="UNO50377.1"/>
    <property type="molecule type" value="Genomic_DNA"/>
</dbReference>